<keyword evidence="2" id="KW-1185">Reference proteome</keyword>
<evidence type="ECO:0000313" key="1">
    <source>
        <dbReference type="EMBL" id="KAK3768460.1"/>
    </source>
</evidence>
<reference evidence="1" key="1">
    <citation type="journal article" date="2023" name="G3 (Bethesda)">
        <title>A reference genome for the long-term kleptoplast-retaining sea slug Elysia crispata morphotype clarki.</title>
        <authorList>
            <person name="Eastman K.E."/>
            <person name="Pendleton A.L."/>
            <person name="Shaikh M.A."/>
            <person name="Suttiyut T."/>
            <person name="Ogas R."/>
            <person name="Tomko P."/>
            <person name="Gavelis G."/>
            <person name="Widhalm J.R."/>
            <person name="Wisecaver J.H."/>
        </authorList>
    </citation>
    <scope>NUCLEOTIDE SEQUENCE</scope>
    <source>
        <strain evidence="1">ECLA1</strain>
    </source>
</reference>
<name>A0AAE0ZFY9_9GAST</name>
<gene>
    <name evidence="1" type="ORF">RRG08_004276</name>
</gene>
<dbReference type="AlphaFoldDB" id="A0AAE0ZFY9"/>
<comment type="caution">
    <text evidence="1">The sequence shown here is derived from an EMBL/GenBank/DDBJ whole genome shotgun (WGS) entry which is preliminary data.</text>
</comment>
<protein>
    <submittedName>
        <fullName evidence="1">Uncharacterized protein</fullName>
    </submittedName>
</protein>
<dbReference type="Proteomes" id="UP001283361">
    <property type="component" value="Unassembled WGS sequence"/>
</dbReference>
<accession>A0AAE0ZFY9</accession>
<sequence>MTSDIVLGLLSSRCVCVCRPVLAPVTSPDNVLGLLSSRCVWRPVLAPVTSSDIVLCLVFCHLGVCVCGDLRSPLSLVQILC</sequence>
<dbReference type="EMBL" id="JAWDGP010004056">
    <property type="protein sequence ID" value="KAK3768460.1"/>
    <property type="molecule type" value="Genomic_DNA"/>
</dbReference>
<evidence type="ECO:0000313" key="2">
    <source>
        <dbReference type="Proteomes" id="UP001283361"/>
    </source>
</evidence>
<organism evidence="1 2">
    <name type="scientific">Elysia crispata</name>
    <name type="common">lettuce slug</name>
    <dbReference type="NCBI Taxonomy" id="231223"/>
    <lineage>
        <taxon>Eukaryota</taxon>
        <taxon>Metazoa</taxon>
        <taxon>Spiralia</taxon>
        <taxon>Lophotrochozoa</taxon>
        <taxon>Mollusca</taxon>
        <taxon>Gastropoda</taxon>
        <taxon>Heterobranchia</taxon>
        <taxon>Euthyneura</taxon>
        <taxon>Panpulmonata</taxon>
        <taxon>Sacoglossa</taxon>
        <taxon>Placobranchoidea</taxon>
        <taxon>Plakobranchidae</taxon>
        <taxon>Elysia</taxon>
    </lineage>
</organism>
<proteinExistence type="predicted"/>